<dbReference type="NCBIfam" id="NF001567">
    <property type="entry name" value="PRK00389.1"/>
    <property type="match status" value="1"/>
</dbReference>
<evidence type="ECO:0000313" key="12">
    <source>
        <dbReference type="Proteomes" id="UP000317043"/>
    </source>
</evidence>
<dbReference type="GO" id="GO:0008168">
    <property type="term" value="F:methyltransferase activity"/>
    <property type="evidence" value="ECO:0007669"/>
    <property type="project" value="UniProtKB-KW"/>
</dbReference>
<name>A0A543B2X1_9ACTN</name>
<proteinExistence type="inferred from homology"/>
<evidence type="ECO:0000259" key="9">
    <source>
        <dbReference type="Pfam" id="PF01571"/>
    </source>
</evidence>
<dbReference type="InterPro" id="IPR013977">
    <property type="entry name" value="GcvT_C"/>
</dbReference>
<evidence type="ECO:0000256" key="6">
    <source>
        <dbReference type="ARBA" id="ARBA00047665"/>
    </source>
</evidence>
<feature type="binding site" evidence="8">
    <location>
        <position position="227"/>
    </location>
    <ligand>
        <name>substrate</name>
    </ligand>
</feature>
<dbReference type="GO" id="GO:0004047">
    <property type="term" value="F:aminomethyltransferase activity"/>
    <property type="evidence" value="ECO:0007669"/>
    <property type="project" value="UniProtKB-UniRule"/>
</dbReference>
<reference evidence="11 12" key="1">
    <citation type="submission" date="2019-06" db="EMBL/GenBank/DDBJ databases">
        <title>Sequencing the genomes of 1000 actinobacteria strains.</title>
        <authorList>
            <person name="Klenk H.-P."/>
        </authorList>
    </citation>
    <scope>NUCLEOTIDE SEQUENCE [LARGE SCALE GENOMIC DNA]</scope>
    <source>
        <strain evidence="11 12">DSM 45928</strain>
    </source>
</reference>
<evidence type="ECO:0000313" key="11">
    <source>
        <dbReference type="EMBL" id="TQL79173.1"/>
    </source>
</evidence>
<dbReference type="PIRSF" id="PIRSF006487">
    <property type="entry name" value="GcvT"/>
    <property type="match status" value="1"/>
</dbReference>
<accession>A0A543B2X1</accession>
<comment type="function">
    <text evidence="7">The glycine cleavage system catalyzes the degradation of glycine.</text>
</comment>
<dbReference type="SUPFAM" id="SSF103025">
    <property type="entry name" value="Folate-binding domain"/>
    <property type="match status" value="1"/>
</dbReference>
<feature type="domain" description="GCVT N-terminal" evidence="9">
    <location>
        <begin position="39"/>
        <end position="294"/>
    </location>
</feature>
<dbReference type="FunCoup" id="A0A543B2X1">
    <property type="interactions" value="334"/>
</dbReference>
<keyword evidence="11" id="KW-0489">Methyltransferase</keyword>
<dbReference type="AlphaFoldDB" id="A0A543B2X1"/>
<dbReference type="PANTHER" id="PTHR43757:SF2">
    <property type="entry name" value="AMINOMETHYLTRANSFERASE, MITOCHONDRIAL"/>
    <property type="match status" value="1"/>
</dbReference>
<dbReference type="NCBIfam" id="TIGR00528">
    <property type="entry name" value="gcvT"/>
    <property type="match status" value="1"/>
</dbReference>
<dbReference type="Gene3D" id="4.10.1250.10">
    <property type="entry name" value="Aminomethyltransferase fragment"/>
    <property type="match status" value="1"/>
</dbReference>
<dbReference type="InterPro" id="IPR029043">
    <property type="entry name" value="GcvT/YgfZ_C"/>
</dbReference>
<dbReference type="Gene3D" id="2.40.30.110">
    <property type="entry name" value="Aminomethyltransferase beta-barrel domains"/>
    <property type="match status" value="1"/>
</dbReference>
<evidence type="ECO:0000256" key="8">
    <source>
        <dbReference type="PIRSR" id="PIRSR006487-1"/>
    </source>
</evidence>
<dbReference type="PANTHER" id="PTHR43757">
    <property type="entry name" value="AMINOMETHYLTRANSFERASE"/>
    <property type="match status" value="1"/>
</dbReference>
<evidence type="ECO:0000256" key="4">
    <source>
        <dbReference type="ARBA" id="ARBA00022679"/>
    </source>
</evidence>
<evidence type="ECO:0000256" key="3">
    <source>
        <dbReference type="ARBA" id="ARBA00022576"/>
    </source>
</evidence>
<dbReference type="GO" id="GO:0008483">
    <property type="term" value="F:transaminase activity"/>
    <property type="evidence" value="ECO:0007669"/>
    <property type="project" value="UniProtKB-KW"/>
</dbReference>
<evidence type="ECO:0000256" key="5">
    <source>
        <dbReference type="ARBA" id="ARBA00031395"/>
    </source>
</evidence>
<sequence length="396" mass="42169">MKRYGGPLWGKDQPIVRSCRAPGKLRIMTETSSPTQSPLHDRHVAAGAKFAEFGGWNMPLEYADGGIVAEHTAVRTAVGLFDVSHLGKVDVRGPGAAEFVNECLSNDLNRITPGKAQYTLACDDSGGVIDDLIAYLYGPDRVFLVPNAANSAEVAARLAAEAPEDVTVTDQHRDYAVLALQGPESKAVLAALGIPADHDYMSFVEAECAGADIVVCRTGYTGEHGYELVIPVEAASAVWDAIMTAGSGHGIRPAGLGARDTLRTEMGYPLHGHELSMDITPVQARAGWAVGWKKPKFWGRDVLAAEKAAGPARRLWGLEATGRGIPRADMTVYAGDTEVGRTTSGTFSPTKKVGIALALLNTDSDIDVDTPLEVDVRGRRLAVKVVKPPFVESSVR</sequence>
<dbReference type="EC" id="2.1.2.10" evidence="2 7"/>
<dbReference type="Proteomes" id="UP000317043">
    <property type="component" value="Unassembled WGS sequence"/>
</dbReference>
<dbReference type="HAMAP" id="MF_00259">
    <property type="entry name" value="GcvT"/>
    <property type="match status" value="1"/>
</dbReference>
<dbReference type="InterPro" id="IPR022903">
    <property type="entry name" value="GcvT_bac"/>
</dbReference>
<evidence type="ECO:0000256" key="2">
    <source>
        <dbReference type="ARBA" id="ARBA00012616"/>
    </source>
</evidence>
<evidence type="ECO:0000259" key="10">
    <source>
        <dbReference type="Pfam" id="PF08669"/>
    </source>
</evidence>
<dbReference type="Gene3D" id="3.30.70.1400">
    <property type="entry name" value="Aminomethyltransferase beta-barrel domains"/>
    <property type="match status" value="1"/>
</dbReference>
<keyword evidence="3 7" id="KW-0032">Aminotransferase</keyword>
<dbReference type="InterPro" id="IPR027266">
    <property type="entry name" value="TrmE/GcvT-like"/>
</dbReference>
<comment type="caution">
    <text evidence="11">The sequence shown here is derived from an EMBL/GenBank/DDBJ whole genome shotgun (WGS) entry which is preliminary data.</text>
</comment>
<organism evidence="11 12">
    <name type="scientific">Stackebrandtia endophytica</name>
    <dbReference type="NCBI Taxonomy" id="1496996"/>
    <lineage>
        <taxon>Bacteria</taxon>
        <taxon>Bacillati</taxon>
        <taxon>Actinomycetota</taxon>
        <taxon>Actinomycetes</taxon>
        <taxon>Glycomycetales</taxon>
        <taxon>Glycomycetaceae</taxon>
        <taxon>Stackebrandtia</taxon>
    </lineage>
</organism>
<dbReference type="InterPro" id="IPR006222">
    <property type="entry name" value="GCVT_N"/>
</dbReference>
<dbReference type="EMBL" id="VFOW01000001">
    <property type="protein sequence ID" value="TQL79173.1"/>
    <property type="molecule type" value="Genomic_DNA"/>
</dbReference>
<dbReference type="Pfam" id="PF01571">
    <property type="entry name" value="GCV_T"/>
    <property type="match status" value="1"/>
</dbReference>
<keyword evidence="4 7" id="KW-0808">Transferase</keyword>
<dbReference type="Gene3D" id="3.30.1360.120">
    <property type="entry name" value="Probable tRNA modification gtpase trme, domain 1"/>
    <property type="match status" value="1"/>
</dbReference>
<evidence type="ECO:0000256" key="1">
    <source>
        <dbReference type="ARBA" id="ARBA00008609"/>
    </source>
</evidence>
<gene>
    <name evidence="7" type="primary">gcvT</name>
    <name evidence="11" type="ORF">FB566_4774</name>
</gene>
<evidence type="ECO:0000256" key="7">
    <source>
        <dbReference type="HAMAP-Rule" id="MF_00259"/>
    </source>
</evidence>
<comment type="catalytic activity">
    <reaction evidence="6 7">
        <text>N(6)-[(R)-S(8)-aminomethyldihydrolipoyl]-L-lysyl-[protein] + (6S)-5,6,7,8-tetrahydrofolate = N(6)-[(R)-dihydrolipoyl]-L-lysyl-[protein] + (6R)-5,10-methylene-5,6,7,8-tetrahydrofolate + NH4(+)</text>
        <dbReference type="Rhea" id="RHEA:16945"/>
        <dbReference type="Rhea" id="RHEA-COMP:10475"/>
        <dbReference type="Rhea" id="RHEA-COMP:10492"/>
        <dbReference type="ChEBI" id="CHEBI:15636"/>
        <dbReference type="ChEBI" id="CHEBI:28938"/>
        <dbReference type="ChEBI" id="CHEBI:57453"/>
        <dbReference type="ChEBI" id="CHEBI:83100"/>
        <dbReference type="ChEBI" id="CHEBI:83143"/>
        <dbReference type="EC" id="2.1.2.10"/>
    </reaction>
</comment>
<dbReference type="InterPro" id="IPR028896">
    <property type="entry name" value="GcvT/YgfZ/DmdA"/>
</dbReference>
<dbReference type="GO" id="GO:0032259">
    <property type="term" value="P:methylation"/>
    <property type="evidence" value="ECO:0007669"/>
    <property type="project" value="UniProtKB-KW"/>
</dbReference>
<feature type="domain" description="Aminomethyltransferase C-terminal" evidence="10">
    <location>
        <begin position="313"/>
        <end position="391"/>
    </location>
</feature>
<dbReference type="InParanoid" id="A0A543B2X1"/>
<dbReference type="InterPro" id="IPR006223">
    <property type="entry name" value="GcvT"/>
</dbReference>
<protein>
    <recommendedName>
        <fullName evidence="2 7">Aminomethyltransferase</fullName>
        <ecNumber evidence="2 7">2.1.2.10</ecNumber>
    </recommendedName>
    <alternativeName>
        <fullName evidence="5 7">Glycine cleavage system T protein</fullName>
    </alternativeName>
</protein>
<dbReference type="Pfam" id="PF08669">
    <property type="entry name" value="GCV_T_C"/>
    <property type="match status" value="1"/>
</dbReference>
<dbReference type="GO" id="GO:0005960">
    <property type="term" value="C:glycine cleavage complex"/>
    <property type="evidence" value="ECO:0007669"/>
    <property type="project" value="InterPro"/>
</dbReference>
<comment type="subunit">
    <text evidence="7">The glycine cleavage system is composed of four proteins: P, T, L and H.</text>
</comment>
<dbReference type="SUPFAM" id="SSF101790">
    <property type="entry name" value="Aminomethyltransferase beta-barrel domain"/>
    <property type="match status" value="1"/>
</dbReference>
<dbReference type="GO" id="GO:0005829">
    <property type="term" value="C:cytosol"/>
    <property type="evidence" value="ECO:0007669"/>
    <property type="project" value="TreeGrafter"/>
</dbReference>
<dbReference type="GO" id="GO:0019464">
    <property type="term" value="P:glycine decarboxylation via glycine cleavage system"/>
    <property type="evidence" value="ECO:0007669"/>
    <property type="project" value="UniProtKB-UniRule"/>
</dbReference>
<comment type="similarity">
    <text evidence="1 7">Belongs to the GcvT family.</text>
</comment>
<keyword evidence="12" id="KW-1185">Reference proteome</keyword>